<evidence type="ECO:0000256" key="1">
    <source>
        <dbReference type="ARBA" id="ARBA00004571"/>
    </source>
</evidence>
<dbReference type="GO" id="GO:0015344">
    <property type="term" value="F:siderophore uptake transmembrane transporter activity"/>
    <property type="evidence" value="ECO:0007669"/>
    <property type="project" value="TreeGrafter"/>
</dbReference>
<evidence type="ECO:0000259" key="16">
    <source>
        <dbReference type="Pfam" id="PF07715"/>
    </source>
</evidence>
<keyword evidence="2 12" id="KW-0813">Transport</keyword>
<feature type="signal peptide" evidence="14">
    <location>
        <begin position="1"/>
        <end position="23"/>
    </location>
</feature>
<dbReference type="EMBL" id="MVDD01000001">
    <property type="protein sequence ID" value="PKQ65929.1"/>
    <property type="molecule type" value="Genomic_DNA"/>
</dbReference>
<keyword evidence="11 12" id="KW-0998">Cell outer membrane</keyword>
<evidence type="ECO:0000256" key="3">
    <source>
        <dbReference type="ARBA" id="ARBA00022452"/>
    </source>
</evidence>
<dbReference type="InterPro" id="IPR008969">
    <property type="entry name" value="CarboxyPept-like_regulatory"/>
</dbReference>
<organism evidence="17 18">
    <name type="scientific">Labilibaculum filiforme</name>
    <dbReference type="NCBI Taxonomy" id="1940526"/>
    <lineage>
        <taxon>Bacteria</taxon>
        <taxon>Pseudomonadati</taxon>
        <taxon>Bacteroidota</taxon>
        <taxon>Bacteroidia</taxon>
        <taxon>Marinilabiliales</taxon>
        <taxon>Marinifilaceae</taxon>
        <taxon>Labilibaculum</taxon>
    </lineage>
</organism>
<evidence type="ECO:0000256" key="12">
    <source>
        <dbReference type="PROSITE-ProRule" id="PRU01360"/>
    </source>
</evidence>
<evidence type="ECO:0000313" key="18">
    <source>
        <dbReference type="Proteomes" id="UP000233535"/>
    </source>
</evidence>
<dbReference type="PROSITE" id="PS52016">
    <property type="entry name" value="TONB_DEPENDENT_REC_3"/>
    <property type="match status" value="1"/>
</dbReference>
<proteinExistence type="inferred from homology"/>
<evidence type="ECO:0000256" key="5">
    <source>
        <dbReference type="ARBA" id="ARBA00022692"/>
    </source>
</evidence>
<dbReference type="Pfam" id="PF13715">
    <property type="entry name" value="CarbopepD_reg_2"/>
    <property type="match status" value="1"/>
</dbReference>
<evidence type="ECO:0000256" key="6">
    <source>
        <dbReference type="ARBA" id="ARBA00022729"/>
    </source>
</evidence>
<sequence length="829" mass="92946">MNCVLRRASVLILLQFVCFVGFSQLTLTGKVTDKAGKALPGATIAVKGTYLGTVANSNGDYKFQNLKEGDYSFVVSFLGYQSAQKEVKLNKSEQIDFTLEASAILAGEVLVAATRADFKTPVVVTNVSNEELSKRNLGQDIPMLLSITPSFVTTSDAGSGVGYTGFRIRGSDANRINVTIDGIPLNDSESHGVYWVNMPDFTSSLDDIQIQRGVGTSTSGAGAFGASINMQTQNVNAQPYSEISSSAGSFNTFKNTVKLGTGLKKGFAFDMRLSKITSDGFIDRASSNLQSAYFSAGYYGERTSIKANVIVGKEKTFQAWNGVPKVRLENDEAGMQRYADHWLFSSHDESINIETLAHMKASNSRTYNQYTYKNETDNYWQKHYRLFLTHLFANNAKFNMAFHYTQGEGYYEQFKKNDPLNKYGLAPIVIGSETIEKMDIIRRKWLDNDFYGTVFSFSKKTDFVDLVTGGGWNKYEGDHFGEIRWMKNAGDVFLGDKYYDNNGTKEEYNAYVKANVSVDSHISLYADIQLRGIDYKIKGVDDNLNADKTAFRDITQKHDFLFFNPKLGLNYEINESHRLFVSFAIANREPNRGNYIDTKDGKIPTSERLYDYELTYKFNKANFLLEANLFYMDYKDQLVLTGGVDDVGSPLMMNVDKSFRRGIELSAAANITNSFAWKGNVSLSENKINNFTEGVENWDEGGNTLTNLGETNIAFSPNVIANSIFSYNKSGFGVQLIDQYVGKQYIDNSSSNDRSLDAYTVSNMNFSYEFKPKFAESIKFNFLVNNIFDAEYESNAWVYSYITGGERFDMDGYFPQAGINFMAGVTVRF</sequence>
<dbReference type="Gene3D" id="2.40.170.20">
    <property type="entry name" value="TonB-dependent receptor, beta-barrel domain"/>
    <property type="match status" value="1"/>
</dbReference>
<keyword evidence="7" id="KW-0408">Iron</keyword>
<keyword evidence="10 12" id="KW-0472">Membrane</keyword>
<evidence type="ECO:0000313" key="17">
    <source>
        <dbReference type="EMBL" id="PKQ65929.1"/>
    </source>
</evidence>
<keyword evidence="3 12" id="KW-1134">Transmembrane beta strand</keyword>
<evidence type="ECO:0000256" key="4">
    <source>
        <dbReference type="ARBA" id="ARBA00022496"/>
    </source>
</evidence>
<accession>A0A2N3I6L0</accession>
<dbReference type="Gene3D" id="2.170.130.10">
    <property type="entry name" value="TonB-dependent receptor, plug domain"/>
    <property type="match status" value="1"/>
</dbReference>
<comment type="caution">
    <text evidence="17">The sequence shown here is derived from an EMBL/GenBank/DDBJ whole genome shotgun (WGS) entry which is preliminary data.</text>
</comment>
<feature type="domain" description="TonB-dependent receptor-like beta-barrel" evidence="15">
    <location>
        <begin position="363"/>
        <end position="787"/>
    </location>
</feature>
<evidence type="ECO:0000256" key="11">
    <source>
        <dbReference type="ARBA" id="ARBA00023237"/>
    </source>
</evidence>
<dbReference type="InterPro" id="IPR012910">
    <property type="entry name" value="Plug_dom"/>
</dbReference>
<evidence type="ECO:0000256" key="10">
    <source>
        <dbReference type="ARBA" id="ARBA00023136"/>
    </source>
</evidence>
<protein>
    <recommendedName>
        <fullName evidence="19">TonB-dependent receptor</fullName>
    </recommendedName>
</protein>
<dbReference type="PANTHER" id="PTHR32552:SF68">
    <property type="entry name" value="FERRICHROME OUTER MEMBRANE TRANSPORTER_PHAGE RECEPTOR"/>
    <property type="match status" value="1"/>
</dbReference>
<keyword evidence="5 12" id="KW-0812">Transmembrane</keyword>
<evidence type="ECO:0000256" key="8">
    <source>
        <dbReference type="ARBA" id="ARBA00023065"/>
    </source>
</evidence>
<dbReference type="SUPFAM" id="SSF49464">
    <property type="entry name" value="Carboxypeptidase regulatory domain-like"/>
    <property type="match status" value="1"/>
</dbReference>
<evidence type="ECO:0008006" key="19">
    <source>
        <dbReference type="Google" id="ProtNLM"/>
    </source>
</evidence>
<comment type="subcellular location">
    <subcellularLocation>
        <location evidence="1 12">Cell outer membrane</location>
        <topology evidence="1 12">Multi-pass membrane protein</topology>
    </subcellularLocation>
</comment>
<dbReference type="InterPro" id="IPR000531">
    <property type="entry name" value="Beta-barrel_TonB"/>
</dbReference>
<evidence type="ECO:0000256" key="2">
    <source>
        <dbReference type="ARBA" id="ARBA00022448"/>
    </source>
</evidence>
<dbReference type="SUPFAM" id="SSF56935">
    <property type="entry name" value="Porins"/>
    <property type="match status" value="1"/>
</dbReference>
<feature type="chain" id="PRO_5014871905" description="TonB-dependent receptor" evidence="14">
    <location>
        <begin position="24"/>
        <end position="829"/>
    </location>
</feature>
<reference evidence="17 18" key="1">
    <citation type="journal article" date="2017" name="Front. Microbiol.">
        <title>Labilibaculum manganireducens gen. nov., sp. nov. and Labilibaculum filiforme sp. nov., Novel Bacteroidetes Isolated from Subsurface Sediments of the Baltic Sea.</title>
        <authorList>
            <person name="Vandieken V."/>
            <person name="Marshall I.P."/>
            <person name="Niemann H."/>
            <person name="Engelen B."/>
            <person name="Cypionka H."/>
        </authorList>
    </citation>
    <scope>NUCLEOTIDE SEQUENCE [LARGE SCALE GENOMIC DNA]</scope>
    <source>
        <strain evidence="17 18">59.16B</strain>
    </source>
</reference>
<evidence type="ECO:0000256" key="14">
    <source>
        <dbReference type="SAM" id="SignalP"/>
    </source>
</evidence>
<gene>
    <name evidence="17" type="ORF">BZG02_00615</name>
</gene>
<dbReference type="InterPro" id="IPR039426">
    <property type="entry name" value="TonB-dep_rcpt-like"/>
</dbReference>
<dbReference type="Gene3D" id="2.60.40.1120">
    <property type="entry name" value="Carboxypeptidase-like, regulatory domain"/>
    <property type="match status" value="1"/>
</dbReference>
<dbReference type="Proteomes" id="UP000233535">
    <property type="component" value="Unassembled WGS sequence"/>
</dbReference>
<keyword evidence="18" id="KW-1185">Reference proteome</keyword>
<evidence type="ECO:0000259" key="15">
    <source>
        <dbReference type="Pfam" id="PF00593"/>
    </source>
</evidence>
<keyword evidence="9 13" id="KW-0798">TonB box</keyword>
<dbReference type="InterPro" id="IPR036942">
    <property type="entry name" value="Beta-barrel_TonB_sf"/>
</dbReference>
<evidence type="ECO:0000256" key="13">
    <source>
        <dbReference type="RuleBase" id="RU003357"/>
    </source>
</evidence>
<dbReference type="GO" id="GO:0009279">
    <property type="term" value="C:cell outer membrane"/>
    <property type="evidence" value="ECO:0007669"/>
    <property type="project" value="UniProtKB-SubCell"/>
</dbReference>
<evidence type="ECO:0000256" key="7">
    <source>
        <dbReference type="ARBA" id="ARBA00023004"/>
    </source>
</evidence>
<feature type="domain" description="TonB-dependent receptor plug" evidence="16">
    <location>
        <begin position="119"/>
        <end position="226"/>
    </location>
</feature>
<keyword evidence="8" id="KW-0406">Ion transport</keyword>
<keyword evidence="4" id="KW-0410">Iron transport</keyword>
<dbReference type="AlphaFoldDB" id="A0A2N3I6L0"/>
<dbReference type="InterPro" id="IPR037066">
    <property type="entry name" value="Plug_dom_sf"/>
</dbReference>
<keyword evidence="6 14" id="KW-0732">Signal</keyword>
<dbReference type="Pfam" id="PF00593">
    <property type="entry name" value="TonB_dep_Rec_b-barrel"/>
    <property type="match status" value="1"/>
</dbReference>
<dbReference type="Pfam" id="PF07715">
    <property type="entry name" value="Plug"/>
    <property type="match status" value="1"/>
</dbReference>
<dbReference type="PANTHER" id="PTHR32552">
    <property type="entry name" value="FERRICHROME IRON RECEPTOR-RELATED"/>
    <property type="match status" value="1"/>
</dbReference>
<evidence type="ECO:0000256" key="9">
    <source>
        <dbReference type="ARBA" id="ARBA00023077"/>
    </source>
</evidence>
<name>A0A2N3I6L0_9BACT</name>
<comment type="similarity">
    <text evidence="12 13">Belongs to the TonB-dependent receptor family.</text>
</comment>